<evidence type="ECO:0000256" key="3">
    <source>
        <dbReference type="ARBA" id="ARBA00061659"/>
    </source>
</evidence>
<evidence type="ECO:0000256" key="2">
    <source>
        <dbReference type="ARBA" id="ARBA00022737"/>
    </source>
</evidence>
<dbReference type="GO" id="GO:0009451">
    <property type="term" value="P:RNA modification"/>
    <property type="evidence" value="ECO:0007669"/>
    <property type="project" value="InterPro"/>
</dbReference>
<dbReference type="Pfam" id="PF20431">
    <property type="entry name" value="E_motif"/>
    <property type="match status" value="1"/>
</dbReference>
<dbReference type="Proteomes" id="UP000288805">
    <property type="component" value="Unassembled WGS sequence"/>
</dbReference>
<protein>
    <submittedName>
        <fullName evidence="7">Pentatricopeptide repeat-containing protein</fullName>
    </submittedName>
</protein>
<feature type="domain" description="DYW" evidence="6">
    <location>
        <begin position="1341"/>
        <end position="1433"/>
    </location>
</feature>
<keyword evidence="2" id="KW-0677">Repeat</keyword>
<evidence type="ECO:0000259" key="6">
    <source>
        <dbReference type="Pfam" id="PF14432"/>
    </source>
</evidence>
<feature type="compositionally biased region" description="Polar residues" evidence="5">
    <location>
        <begin position="514"/>
        <end position="532"/>
    </location>
</feature>
<proteinExistence type="inferred from homology"/>
<dbReference type="Pfam" id="PF13041">
    <property type="entry name" value="PPR_2"/>
    <property type="match status" value="6"/>
</dbReference>
<dbReference type="InterPro" id="IPR046960">
    <property type="entry name" value="PPR_At4g14850-like_plant"/>
</dbReference>
<dbReference type="FunFam" id="1.25.40.10:FF:000090">
    <property type="entry name" value="Pentatricopeptide repeat-containing protein, chloroplastic"/>
    <property type="match status" value="1"/>
</dbReference>
<dbReference type="InterPro" id="IPR046848">
    <property type="entry name" value="E_motif"/>
</dbReference>
<feature type="repeat" description="PPR" evidence="4">
    <location>
        <begin position="1025"/>
        <end position="1059"/>
    </location>
</feature>
<evidence type="ECO:0000313" key="8">
    <source>
        <dbReference type="Proteomes" id="UP000288805"/>
    </source>
</evidence>
<comment type="similarity">
    <text evidence="1">Belongs to the PPR family. PCMP-H subfamily.</text>
</comment>
<feature type="repeat" description="PPR" evidence="4">
    <location>
        <begin position="1126"/>
        <end position="1160"/>
    </location>
</feature>
<feature type="repeat" description="PPR" evidence="4">
    <location>
        <begin position="924"/>
        <end position="958"/>
    </location>
</feature>
<comment type="caution">
    <text evidence="7">The sequence shown here is derived from an EMBL/GenBank/DDBJ whole genome shotgun (WGS) entry which is preliminary data.</text>
</comment>
<reference evidence="7 8" key="1">
    <citation type="journal article" date="2018" name="PLoS Genet.">
        <title>Population sequencing reveals clonal diversity and ancestral inbreeding in the grapevine cultivar Chardonnay.</title>
        <authorList>
            <person name="Roach M.J."/>
            <person name="Johnson D.L."/>
            <person name="Bohlmann J."/>
            <person name="van Vuuren H.J."/>
            <person name="Jones S.J."/>
            <person name="Pretorius I.S."/>
            <person name="Schmidt S.A."/>
            <person name="Borneman A.R."/>
        </authorList>
    </citation>
    <scope>NUCLEOTIDE SEQUENCE [LARGE SCALE GENOMIC DNA]</scope>
    <source>
        <strain evidence="8">cv. Chardonnay</strain>
        <tissue evidence="7">Leaf</tissue>
    </source>
</reference>
<dbReference type="Pfam" id="PF01535">
    <property type="entry name" value="PPR"/>
    <property type="match status" value="3"/>
</dbReference>
<sequence length="1433" mass="159809">MRHFREHVNACAQLLPCTLIVSRNTAILWLVDEKMEKIEENVLNSAITGRWVNWPWLGGLYEGILMRGRESWVGDQEWDMPGFTFVEFSSECLCQITMESEIEFSKFTLSTVLKGLANSENLREIQAVHSLVIEIGHELDGLLFFKAMMIENLASRNNLLSGFCDTETCDQGPRILIQFWEAITSACCKSGPDDNCSVGAALIDVYAKTRCLEDADVIFNRLSVRPLHLDHHHCWVCTGLSREKAVKYFSQMQHEGVKPNEFTLASCLSGCSYITALESGQQLHSLTIKSGQLAHTHLAGVLVDIHMGLIEEGKMHFSSLSTVWDFSTRGMRDEVTKTRPLMSKWRIMKEPGCSWVQVDSQPHLFFAQDGSHPKTKEIYQQLQVLAGPLLTTSLPPSKQQLPNQCALEDTDHRTSEHWSQKRGFGCPLMECDCFSLRMRSPPPSFRGIFFLPSCPIQSPSLKFFKKPQTISRNFQFSIRLKSLSCALDAIESNPTGHWAFGDAQNLPVRLQDGFQKTPSKLSSPNRPNSTPGNKIPETVEKKRIWRGLDFDSKGRLRQYSGMLRTCASKGDLNEGKAIHGQVIKSGINPDSHLWNSLVNVYAKCGSANYACKVFGEIPERDVVSWTALITGFVAEGYGSGAVNLFCEMRREGVEANEFTYATALKACSMCLDLEFGKQVHAEAIKVGDFSDLFVGSALVDLYAKCGEMVLAERVFLCMPKQNAVSWNALLNGFAQMGDAEKVLNLFCRMTGSEINFSKFTLSTVLKGCANSGNLRAGQIVHSLAIRIGCELDEFISCCLVDMYSKCGLAGDALKVFVRIEDPDVVSWSAIITCLDQKGQSREAAEVFKRMRHSGVIPNQFTLASLVSAATDLGDLYYGESIHACVCKYGFEYDNTVCNALVTMYMKIGSVQDGCRVFEATTNRDLISWNALLSGFHDNETCDTGLRIFNQMLAEGFNPNMYTFISILRSCSSLSDVDLGKQVHAQIVKNSLDGNDFVGTALVDMYAKNRFLEDAETIFNRLIKRDLFAWTVIVAGYAQDGQGEKAVKCFIQMQREGVKPNEFTLASSLSGCSRIATLDSGRQLHSMAIKAGQSGDMFVASALVDMYAKCGCVEDAEVVFDGLVSRDTVSWNTIICGYSQHGQGGKALKAFEAMLDEGTVPDEVTFIGVLSACSHMGLIEEGKKHFNSLSKIYGITPTIEHYACMVDILGRAGKFHEVESFIEEMKLTSNVLIWETVLGACKMHGNIEFGERAAMKLFELEPEIDSNYILLSNMFAAKGMWDDVTNVRALMSTRGVKKEPGCSWVEVNGQVHVFLSHDGSHPKIREIHLKLQDLHQKLMSVGYTPNTDHVLHNVSDREKQELLFYHSERLALAFALLSTSTRKTIRIFKNLRICGDCHDFMKSISEITNQELVVRDINCFHHFKNGSCSCQNFW</sequence>
<accession>A0A438E8B0</accession>
<dbReference type="Gene3D" id="1.25.40.10">
    <property type="entry name" value="Tetratricopeptide repeat domain"/>
    <property type="match status" value="7"/>
</dbReference>
<dbReference type="NCBIfam" id="TIGR00756">
    <property type="entry name" value="PPR"/>
    <property type="match status" value="5"/>
</dbReference>
<feature type="repeat" description="PPR" evidence="4">
    <location>
        <begin position="722"/>
        <end position="756"/>
    </location>
</feature>
<dbReference type="InterPro" id="IPR032867">
    <property type="entry name" value="DYW_dom"/>
</dbReference>
<dbReference type="EMBL" id="QGNW01001366">
    <property type="protein sequence ID" value="RVW43889.1"/>
    <property type="molecule type" value="Genomic_DNA"/>
</dbReference>
<dbReference type="InterPro" id="IPR011990">
    <property type="entry name" value="TPR-like_helical_dom_sf"/>
</dbReference>
<dbReference type="PANTHER" id="PTHR47926:SF344">
    <property type="entry name" value="OS07G0636900 PROTEIN"/>
    <property type="match status" value="1"/>
</dbReference>
<dbReference type="FunFam" id="1.25.40.10:FF:003309">
    <property type="entry name" value="Uncharacterized protein"/>
    <property type="match status" value="1"/>
</dbReference>
<feature type="region of interest" description="Disordered" evidence="5">
    <location>
        <begin position="514"/>
        <end position="537"/>
    </location>
</feature>
<evidence type="ECO:0000313" key="7">
    <source>
        <dbReference type="EMBL" id="RVW43889.1"/>
    </source>
</evidence>
<dbReference type="GO" id="GO:0003729">
    <property type="term" value="F:mRNA binding"/>
    <property type="evidence" value="ECO:0007669"/>
    <property type="project" value="UniProtKB-ARBA"/>
</dbReference>
<evidence type="ECO:0000256" key="5">
    <source>
        <dbReference type="SAM" id="MobiDB-lite"/>
    </source>
</evidence>
<dbReference type="PROSITE" id="PS51375">
    <property type="entry name" value="PPR"/>
    <property type="match status" value="7"/>
</dbReference>
<dbReference type="FunFam" id="1.25.40.10:FF:000073">
    <property type="entry name" value="Pentatricopeptide repeat-containing protein chloroplastic"/>
    <property type="match status" value="1"/>
</dbReference>
<gene>
    <name evidence="7" type="primary">PCMP-H42_11</name>
    <name evidence="7" type="ORF">CK203_072425</name>
</gene>
<dbReference type="FunFam" id="1.25.40.10:FF:000196">
    <property type="entry name" value="Pentatricopeptide repeat-containing protein At4g14850"/>
    <property type="match status" value="1"/>
</dbReference>
<dbReference type="GO" id="GO:0008270">
    <property type="term" value="F:zinc ion binding"/>
    <property type="evidence" value="ECO:0007669"/>
    <property type="project" value="InterPro"/>
</dbReference>
<feature type="repeat" description="PPR" evidence="4">
    <location>
        <begin position="621"/>
        <end position="655"/>
    </location>
</feature>
<evidence type="ECO:0000256" key="4">
    <source>
        <dbReference type="PROSITE-ProRule" id="PRU00708"/>
    </source>
</evidence>
<evidence type="ECO:0000256" key="1">
    <source>
        <dbReference type="ARBA" id="ARBA00006643"/>
    </source>
</evidence>
<dbReference type="PANTHER" id="PTHR47926">
    <property type="entry name" value="PENTATRICOPEPTIDE REPEAT-CONTAINING PROTEIN"/>
    <property type="match status" value="1"/>
</dbReference>
<name>A0A438E8B0_VITVI</name>
<comment type="similarity">
    <text evidence="3">Belongs to the PPR family. PCMP-E subfamily.</text>
</comment>
<dbReference type="InterPro" id="IPR002885">
    <property type="entry name" value="PPR_rpt"/>
</dbReference>
<dbReference type="FunFam" id="1.25.40.10:FF:001325">
    <property type="entry name" value="Tetratricopeptide repeat (TPR)-like superfamily protein"/>
    <property type="match status" value="1"/>
</dbReference>
<organism evidence="7 8">
    <name type="scientific">Vitis vinifera</name>
    <name type="common">Grape</name>
    <dbReference type="NCBI Taxonomy" id="29760"/>
    <lineage>
        <taxon>Eukaryota</taxon>
        <taxon>Viridiplantae</taxon>
        <taxon>Streptophyta</taxon>
        <taxon>Embryophyta</taxon>
        <taxon>Tracheophyta</taxon>
        <taxon>Spermatophyta</taxon>
        <taxon>Magnoliopsida</taxon>
        <taxon>eudicotyledons</taxon>
        <taxon>Gunneridae</taxon>
        <taxon>Pentapetalae</taxon>
        <taxon>rosids</taxon>
        <taxon>Vitales</taxon>
        <taxon>Vitaceae</taxon>
        <taxon>Viteae</taxon>
        <taxon>Vitis</taxon>
    </lineage>
</organism>
<feature type="repeat" description="PPR" evidence="4">
    <location>
        <begin position="823"/>
        <end position="857"/>
    </location>
</feature>
<dbReference type="Pfam" id="PF14432">
    <property type="entry name" value="DYW_deaminase"/>
    <property type="match status" value="1"/>
</dbReference>
<dbReference type="OrthoDB" id="1902591at2759"/>
<feature type="repeat" description="PPR" evidence="4">
    <location>
        <begin position="590"/>
        <end position="620"/>
    </location>
</feature>